<reference evidence="4 5" key="1">
    <citation type="journal article" date="2019" name="Front. Microbiol.">
        <title>Thermoanaerosceptrum fracticalcis gen. nov. sp. nov., a Novel Fumarate-Fermenting Microorganism From a Deep Fractured Carbonate Aquifer of the US Great Basin.</title>
        <authorList>
            <person name="Hamilton-Brehm S.D."/>
            <person name="Stewart L.E."/>
            <person name="Zavarin M."/>
            <person name="Caldwell M."/>
            <person name="Lawson P.A."/>
            <person name="Onstott T.C."/>
            <person name="Grzymski J."/>
            <person name="Neveux I."/>
            <person name="Lollar B.S."/>
            <person name="Russell C.E."/>
            <person name="Moser D.P."/>
        </authorList>
    </citation>
    <scope>NUCLEOTIDE SEQUENCE [LARGE SCALE GENOMIC DNA]</scope>
    <source>
        <strain evidence="4 5">DRI-13</strain>
    </source>
</reference>
<feature type="domain" description="Stage IV sporulation protein A ATPase" evidence="1">
    <location>
        <begin position="3"/>
        <end position="235"/>
    </location>
</feature>
<dbReference type="GO" id="GO:0043934">
    <property type="term" value="P:sporulation"/>
    <property type="evidence" value="ECO:0007669"/>
    <property type="project" value="InterPro"/>
</dbReference>
<dbReference type="NCBIfam" id="TIGR02836">
    <property type="entry name" value="spore_IV_A"/>
    <property type="match status" value="1"/>
</dbReference>
<dbReference type="AlphaFoldDB" id="A0A7G6E1E7"/>
<dbReference type="OrthoDB" id="9761464at2"/>
<dbReference type="InterPro" id="IPR046842">
    <property type="entry name" value="SpoIVA_ATPase"/>
</dbReference>
<dbReference type="Gene3D" id="3.40.50.300">
    <property type="entry name" value="P-loop containing nucleotide triphosphate hydrolases"/>
    <property type="match status" value="1"/>
</dbReference>
<feature type="domain" description="Stage IV sporulation protein A middle" evidence="2">
    <location>
        <begin position="236"/>
        <end position="413"/>
    </location>
</feature>
<dbReference type="RefSeq" id="WP_034423584.1">
    <property type="nucleotide sequence ID" value="NZ_CP045798.1"/>
</dbReference>
<dbReference type="SUPFAM" id="SSF52540">
    <property type="entry name" value="P-loop containing nucleoside triphosphate hydrolases"/>
    <property type="match status" value="1"/>
</dbReference>
<evidence type="ECO:0000259" key="2">
    <source>
        <dbReference type="Pfam" id="PF20438"/>
    </source>
</evidence>
<sequence length="489" mass="54593">MERIFRDLAERTGGDVYLGVVGPVRAGKSTFIKKFMDLLVIPNIKDVYDRERAIDELPQSGAGRTIMTTEPKFVPNEAVEIQVKEGLSVRVRLVDCVGYTVPGAKGYEDELGPRMVNTPWAEEPMPFQEAAEMGTRKVIADHSTIGIVVTTDGSITDIPRENYLEAEARVIEELQAQNKPFVVVLNSLHPNNVETIELAQELENLYGVPVLPIDVAQLSEGAILQILEEALFEFPVTEVNVSLPKWIEELDSEHWLRQKFETAVHDTISIVRRLRDIDQAIEVLAQMDFVEDVVLDNMDMGTGAAAIEMTAKAGLFHEVINEVTGLKIEGDHDVLRLMKELSAAKREYDKVAEGLVQVHETGYGVVNLLSEMHLEEPELIKQGGLFGVKLKASAPSLHIIRTDITTEITPLMGTEKQCADLARYITEKFQENPSQIWSYDIFGKSLHDLVKENIQGKLQEMPENTQAKLKETLRRIVNEGSGGIICIII</sequence>
<keyword evidence="5" id="KW-1185">Reference proteome</keyword>
<dbReference type="InterPro" id="IPR027417">
    <property type="entry name" value="P-loop_NTPase"/>
</dbReference>
<dbReference type="Pfam" id="PF20438">
    <property type="entry name" value="SpoIVA_middle"/>
    <property type="match status" value="1"/>
</dbReference>
<dbReference type="GO" id="GO:0005524">
    <property type="term" value="F:ATP binding"/>
    <property type="evidence" value="ECO:0007669"/>
    <property type="project" value="InterPro"/>
</dbReference>
<dbReference type="Pfam" id="PF20439">
    <property type="entry name" value="SpoIVA_C"/>
    <property type="match status" value="1"/>
</dbReference>
<accession>A0A7G6E1E7</accession>
<dbReference type="InterPro" id="IPR046840">
    <property type="entry name" value="SpoIVA_C"/>
</dbReference>
<organism evidence="4 5">
    <name type="scientific">Thermanaerosceptrum fracticalcis</name>
    <dbReference type="NCBI Taxonomy" id="1712410"/>
    <lineage>
        <taxon>Bacteria</taxon>
        <taxon>Bacillati</taxon>
        <taxon>Bacillota</taxon>
        <taxon>Clostridia</taxon>
        <taxon>Eubacteriales</taxon>
        <taxon>Peptococcaceae</taxon>
        <taxon>Thermanaerosceptrum</taxon>
    </lineage>
</organism>
<dbReference type="KEGG" id="tfr:BR63_05985"/>
<dbReference type="InterPro" id="IPR014201">
    <property type="entry name" value="Spore_IV_A"/>
</dbReference>
<protein>
    <submittedName>
        <fullName evidence="4">Stage IV sporulation protein A</fullName>
    </submittedName>
</protein>
<evidence type="ECO:0000259" key="3">
    <source>
        <dbReference type="Pfam" id="PF20439"/>
    </source>
</evidence>
<dbReference type="EMBL" id="CP045798">
    <property type="protein sequence ID" value="QNB45901.1"/>
    <property type="molecule type" value="Genomic_DNA"/>
</dbReference>
<evidence type="ECO:0000313" key="5">
    <source>
        <dbReference type="Proteomes" id="UP000515847"/>
    </source>
</evidence>
<dbReference type="PIRSF" id="PIRSF007466">
    <property type="entry name" value="SpoIVA"/>
    <property type="match status" value="1"/>
</dbReference>
<dbReference type="Proteomes" id="UP000515847">
    <property type="component" value="Chromosome"/>
</dbReference>
<evidence type="ECO:0000259" key="1">
    <source>
        <dbReference type="Pfam" id="PF09547"/>
    </source>
</evidence>
<dbReference type="CDD" id="cd00882">
    <property type="entry name" value="Ras_like_GTPase"/>
    <property type="match status" value="1"/>
</dbReference>
<feature type="domain" description="Sporulation stage IV protein A C-terminal" evidence="3">
    <location>
        <begin position="414"/>
        <end position="489"/>
    </location>
</feature>
<dbReference type="GO" id="GO:0016887">
    <property type="term" value="F:ATP hydrolysis activity"/>
    <property type="evidence" value="ECO:0007669"/>
    <property type="project" value="InterPro"/>
</dbReference>
<gene>
    <name evidence="4" type="primary">spoIVA</name>
    <name evidence="4" type="ORF">BR63_05985</name>
</gene>
<dbReference type="InterPro" id="IPR046841">
    <property type="entry name" value="SpoIVA_middle"/>
</dbReference>
<dbReference type="Pfam" id="PF09547">
    <property type="entry name" value="SpoIVA_ATPase"/>
    <property type="match status" value="1"/>
</dbReference>
<name>A0A7G6E1E7_THEFR</name>
<proteinExistence type="predicted"/>
<evidence type="ECO:0000313" key="4">
    <source>
        <dbReference type="EMBL" id="QNB45901.1"/>
    </source>
</evidence>